<proteinExistence type="predicted"/>
<dbReference type="KEGG" id="bcv:Bcav_2279"/>
<reference evidence="5 6" key="1">
    <citation type="journal article" date="2009" name="Stand. Genomic Sci.">
        <title>Complete genome sequence of Beutenbergia cavernae type strain (HKI 0122).</title>
        <authorList>
            <person name="Land M."/>
            <person name="Pukall R."/>
            <person name="Abt B."/>
            <person name="Goker M."/>
            <person name="Rohde M."/>
            <person name="Glavina Del Rio T."/>
            <person name="Tice H."/>
            <person name="Copeland A."/>
            <person name="Cheng J.F."/>
            <person name="Lucas S."/>
            <person name="Chen F."/>
            <person name="Nolan M."/>
            <person name="Bruce D."/>
            <person name="Goodwin L."/>
            <person name="Pitluck S."/>
            <person name="Ivanova N."/>
            <person name="Mavromatis K."/>
            <person name="Ovchinnikova G."/>
            <person name="Pati A."/>
            <person name="Chen A."/>
            <person name="Palaniappan K."/>
            <person name="Hauser L."/>
            <person name="Chang Y.J."/>
            <person name="Jefferies C.C."/>
            <person name="Saunders E."/>
            <person name="Brettin T."/>
            <person name="Detter J.C."/>
            <person name="Han C."/>
            <person name="Chain P."/>
            <person name="Bristow J."/>
            <person name="Eisen J.A."/>
            <person name="Markowitz V."/>
            <person name="Hugenholtz P."/>
            <person name="Kyrpides N.C."/>
            <person name="Klenk H.P."/>
            <person name="Lapidus A."/>
        </authorList>
    </citation>
    <scope>NUCLEOTIDE SEQUENCE [LARGE SCALE GENOMIC DNA]</scope>
    <source>
        <strain evidence="6">ATCC BAA-8 / DSM 12333 / NBRC 16432</strain>
    </source>
</reference>
<evidence type="ECO:0000313" key="6">
    <source>
        <dbReference type="Proteomes" id="UP000007962"/>
    </source>
</evidence>
<accession>C5BVE3</accession>
<dbReference type="eggNOG" id="COG1073">
    <property type="taxonomic scope" value="Bacteria"/>
</dbReference>
<dbReference type="AlphaFoldDB" id="C5BVE3"/>
<dbReference type="ESTHER" id="beuc1-c5bve3">
    <property type="family name" value="Glucuronoyl_esterase"/>
</dbReference>
<name>C5BVE3_BEUC1</name>
<keyword evidence="3" id="KW-0378">Hydrolase</keyword>
<evidence type="ECO:0000259" key="4">
    <source>
        <dbReference type="Pfam" id="PF22244"/>
    </source>
</evidence>
<organism evidence="5 6">
    <name type="scientific">Beutenbergia cavernae (strain ATCC BAA-8 / DSM 12333 / CCUG 43141 / JCM 11478 / NBRC 16432 / NCIMB 13614 / HKI 0122)</name>
    <dbReference type="NCBI Taxonomy" id="471853"/>
    <lineage>
        <taxon>Bacteria</taxon>
        <taxon>Bacillati</taxon>
        <taxon>Actinomycetota</taxon>
        <taxon>Actinomycetes</taxon>
        <taxon>Micrococcales</taxon>
        <taxon>Beutenbergiaceae</taxon>
        <taxon>Beutenbergia</taxon>
    </lineage>
</organism>
<dbReference type="InterPro" id="IPR054579">
    <property type="entry name" value="GCE-like_dom"/>
</dbReference>
<dbReference type="EMBL" id="CP001618">
    <property type="protein sequence ID" value="ACQ80530.1"/>
    <property type="molecule type" value="Genomic_DNA"/>
</dbReference>
<dbReference type="Proteomes" id="UP000007962">
    <property type="component" value="Chromosome"/>
</dbReference>
<dbReference type="GO" id="GO:0052689">
    <property type="term" value="F:carboxylic ester hydrolase activity"/>
    <property type="evidence" value="ECO:0007669"/>
    <property type="project" value="UniProtKB-KW"/>
</dbReference>
<dbReference type="OrthoDB" id="5171482at2"/>
<keyword evidence="1" id="KW-0719">Serine esterase</keyword>
<sequence>MTAELTDAFGVNLDEAAVGRVDLLPVPDGATWGERRARILELFGDHVYGVSPPLDVELAERDVAASSGDGIAVRQSRLVMSRAGREHGVDLLALAPPRVRVVVVALNFDGNHTVSADPAVRLPATWVPDRAGVPTRGTTASDEGRGALAASWPLSLLADAGIALVTVYAGDLAPDDAGLGARSLTATLDLPTSGAPMGTIGAWAWGMRAVARHVHGMFDGVPVVALGHSRLGKAALWAAAQDEVFDAVVSNQSGCGGAALTRRRFGENIAAITTRFPHWFTPAFATYAGREHELPVDQHLLLAALAPRPVHVGSAADDLWADPAGEHAAVLAARPFYREGGGSALGYHLRPGAHALTAEDWGHYAAFLRAHVAPHG</sequence>
<evidence type="ECO:0000256" key="2">
    <source>
        <dbReference type="ARBA" id="ARBA00022729"/>
    </source>
</evidence>
<gene>
    <name evidence="5" type="ordered locus">Bcav_2279</name>
</gene>
<protein>
    <submittedName>
        <fullName evidence="5">Putative acetyl xylan esterase</fullName>
    </submittedName>
</protein>
<keyword evidence="6" id="KW-1185">Reference proteome</keyword>
<dbReference type="RefSeq" id="WP_015882770.1">
    <property type="nucleotide sequence ID" value="NC_012669.1"/>
</dbReference>
<evidence type="ECO:0000256" key="1">
    <source>
        <dbReference type="ARBA" id="ARBA00022487"/>
    </source>
</evidence>
<feature type="domain" description="4-O-methyl-glucuronoyl methylesterase-like" evidence="4">
    <location>
        <begin position="155"/>
        <end position="339"/>
    </location>
</feature>
<dbReference type="InterPro" id="IPR029058">
    <property type="entry name" value="AB_hydrolase_fold"/>
</dbReference>
<keyword evidence="2" id="KW-0732">Signal</keyword>
<dbReference type="HOGENOM" id="CLU_045118_0_0_11"/>
<dbReference type="STRING" id="471853.Bcav_2279"/>
<evidence type="ECO:0000256" key="3">
    <source>
        <dbReference type="ARBA" id="ARBA00022801"/>
    </source>
</evidence>
<dbReference type="Pfam" id="PF22244">
    <property type="entry name" value="GCE_fung"/>
    <property type="match status" value="1"/>
</dbReference>
<dbReference type="SUPFAM" id="SSF53474">
    <property type="entry name" value="alpha/beta-Hydrolases"/>
    <property type="match status" value="1"/>
</dbReference>
<dbReference type="Gene3D" id="3.40.50.1820">
    <property type="entry name" value="alpha/beta hydrolase"/>
    <property type="match status" value="1"/>
</dbReference>
<evidence type="ECO:0000313" key="5">
    <source>
        <dbReference type="EMBL" id="ACQ80530.1"/>
    </source>
</evidence>